<proteinExistence type="predicted"/>
<organism evidence="1 2">
    <name type="scientific">Botryotinia fuckeliana (strain T4)</name>
    <name type="common">Noble rot fungus</name>
    <name type="synonym">Botrytis cinerea</name>
    <dbReference type="NCBI Taxonomy" id="999810"/>
    <lineage>
        <taxon>Eukaryota</taxon>
        <taxon>Fungi</taxon>
        <taxon>Dikarya</taxon>
        <taxon>Ascomycota</taxon>
        <taxon>Pezizomycotina</taxon>
        <taxon>Leotiomycetes</taxon>
        <taxon>Helotiales</taxon>
        <taxon>Sclerotiniaceae</taxon>
        <taxon>Botrytis</taxon>
    </lineage>
</organism>
<dbReference type="Proteomes" id="UP000008177">
    <property type="component" value="Unplaced contigs"/>
</dbReference>
<dbReference type="AlphaFoldDB" id="G2YYS1"/>
<gene>
    <name evidence="1" type="ORF">BofuT4_uP140310.1</name>
</gene>
<protein>
    <submittedName>
        <fullName evidence="1">Uncharacterized protein</fullName>
    </submittedName>
</protein>
<evidence type="ECO:0000313" key="2">
    <source>
        <dbReference type="Proteomes" id="UP000008177"/>
    </source>
</evidence>
<name>G2YYS1_BOTF4</name>
<dbReference type="EMBL" id="FQ790362">
    <property type="protein sequence ID" value="CCD56769.1"/>
    <property type="molecule type" value="Genomic_DNA"/>
</dbReference>
<reference evidence="2" key="1">
    <citation type="journal article" date="2011" name="PLoS Genet.">
        <title>Genomic analysis of the necrotrophic fungal pathogens Sclerotinia sclerotiorum and Botrytis cinerea.</title>
        <authorList>
            <person name="Amselem J."/>
            <person name="Cuomo C.A."/>
            <person name="van Kan J.A."/>
            <person name="Viaud M."/>
            <person name="Benito E.P."/>
            <person name="Couloux A."/>
            <person name="Coutinho P.M."/>
            <person name="de Vries R.P."/>
            <person name="Dyer P.S."/>
            <person name="Fillinger S."/>
            <person name="Fournier E."/>
            <person name="Gout L."/>
            <person name="Hahn M."/>
            <person name="Kohn L."/>
            <person name="Lapalu N."/>
            <person name="Plummer K.M."/>
            <person name="Pradier J.M."/>
            <person name="Quevillon E."/>
            <person name="Sharon A."/>
            <person name="Simon A."/>
            <person name="ten Have A."/>
            <person name="Tudzynski B."/>
            <person name="Tudzynski P."/>
            <person name="Wincker P."/>
            <person name="Andrew M."/>
            <person name="Anthouard V."/>
            <person name="Beever R.E."/>
            <person name="Beffa R."/>
            <person name="Benoit I."/>
            <person name="Bouzid O."/>
            <person name="Brault B."/>
            <person name="Chen Z."/>
            <person name="Choquer M."/>
            <person name="Collemare J."/>
            <person name="Cotton P."/>
            <person name="Danchin E.G."/>
            <person name="Da Silva C."/>
            <person name="Gautier A."/>
            <person name="Giraud C."/>
            <person name="Giraud T."/>
            <person name="Gonzalez C."/>
            <person name="Grossetete S."/>
            <person name="Guldener U."/>
            <person name="Henrissat B."/>
            <person name="Howlett B.J."/>
            <person name="Kodira C."/>
            <person name="Kretschmer M."/>
            <person name="Lappartient A."/>
            <person name="Leroch M."/>
            <person name="Levis C."/>
            <person name="Mauceli E."/>
            <person name="Neuveglise C."/>
            <person name="Oeser B."/>
            <person name="Pearson M."/>
            <person name="Poulain J."/>
            <person name="Poussereau N."/>
            <person name="Quesneville H."/>
            <person name="Rascle C."/>
            <person name="Schumacher J."/>
            <person name="Segurens B."/>
            <person name="Sexton A."/>
            <person name="Silva E."/>
            <person name="Sirven C."/>
            <person name="Soanes D.M."/>
            <person name="Talbot N.J."/>
            <person name="Templeton M."/>
            <person name="Yandava C."/>
            <person name="Yarden O."/>
            <person name="Zeng Q."/>
            <person name="Rollins J.A."/>
            <person name="Lebrun M.H."/>
            <person name="Dickman M."/>
        </authorList>
    </citation>
    <scope>NUCLEOTIDE SEQUENCE [LARGE SCALE GENOMIC DNA]</scope>
    <source>
        <strain evidence="2">T4</strain>
    </source>
</reference>
<evidence type="ECO:0000313" key="1">
    <source>
        <dbReference type="EMBL" id="CCD56769.1"/>
    </source>
</evidence>
<sequence>MTAAEKILRAHDLESWVSSYSLVELEAYLGQLSSLSFQFDLSDPVLWGKAAYEMLKLI</sequence>
<dbReference type="InParanoid" id="G2YYS1"/>
<accession>G2YYS1</accession>
<dbReference type="HOGENOM" id="CLU_2978902_0_0_1"/>